<keyword evidence="5" id="KW-0190">Covalent protein-DNA linkage</keyword>
<evidence type="ECO:0000256" key="8">
    <source>
        <dbReference type="RuleBase" id="RU364100"/>
    </source>
</evidence>
<dbReference type="Gene3D" id="3.90.1680.10">
    <property type="entry name" value="SOS response associated peptidase-like"/>
    <property type="match status" value="1"/>
</dbReference>
<accession>A0A4U5TPI1</accession>
<proteinExistence type="inferred from homology"/>
<evidence type="ECO:0000256" key="2">
    <source>
        <dbReference type="ARBA" id="ARBA00022670"/>
    </source>
</evidence>
<sequence length="246" mass="28451">MCFHASLISTSEQLENRFDAKFVNQEVKSKFETSSYHLNGFEHPNLPIITQELKDVVLPAVWGIVPTGEDSTALEAYYKKAARFGGGLNAKSEKLDSHFLYKHLYKNQRCLILIDAFFEPYHVNNNSFPYLIRRKDKQAFALAGIYSRFDNGLITCSILTRKAMPYIAKIHNVKKRQPVMLNPDLEQQWLSQDLKDNDIFKIINSDYDDQSLESYPVDKKLFSPKENSNMVDILKPVQYPELNTLF</sequence>
<keyword evidence="2 8" id="KW-0645">Protease</keyword>
<comment type="similarity">
    <text evidence="1 8">Belongs to the SOS response-associated peptidase family.</text>
</comment>
<organism evidence="9 10">
    <name type="scientific">Mesohalobacter halotolerans</name>
    <dbReference type="NCBI Taxonomy" id="1883405"/>
    <lineage>
        <taxon>Bacteria</taxon>
        <taxon>Pseudomonadati</taxon>
        <taxon>Bacteroidota</taxon>
        <taxon>Flavobacteriia</taxon>
        <taxon>Flavobacteriales</taxon>
        <taxon>Flavobacteriaceae</taxon>
        <taxon>Mesohalobacter</taxon>
    </lineage>
</organism>
<evidence type="ECO:0000256" key="4">
    <source>
        <dbReference type="ARBA" id="ARBA00022801"/>
    </source>
</evidence>
<evidence type="ECO:0000313" key="9">
    <source>
        <dbReference type="EMBL" id="TKS55883.1"/>
    </source>
</evidence>
<keyword evidence="4 8" id="KW-0378">Hydrolase</keyword>
<name>A0A4U5TPI1_9FLAO</name>
<dbReference type="InterPro" id="IPR036590">
    <property type="entry name" value="SRAP-like"/>
</dbReference>
<dbReference type="GO" id="GO:0008233">
    <property type="term" value="F:peptidase activity"/>
    <property type="evidence" value="ECO:0007669"/>
    <property type="project" value="UniProtKB-KW"/>
</dbReference>
<evidence type="ECO:0000256" key="7">
    <source>
        <dbReference type="ARBA" id="ARBA00023239"/>
    </source>
</evidence>
<reference evidence="9 10" key="1">
    <citation type="submission" date="2019-04" db="EMBL/GenBank/DDBJ databases">
        <title>Psychroflexus halotolerans sp. nov., isolated from a marine solar saltern.</title>
        <authorList>
            <person name="Feng X."/>
        </authorList>
    </citation>
    <scope>NUCLEOTIDE SEQUENCE [LARGE SCALE GENOMIC DNA]</scope>
    <source>
        <strain evidence="9 10">WDS2C27</strain>
    </source>
</reference>
<comment type="caution">
    <text evidence="9">The sequence shown here is derived from an EMBL/GenBank/DDBJ whole genome shotgun (WGS) entry which is preliminary data.</text>
</comment>
<dbReference type="OrthoDB" id="9782620at2"/>
<dbReference type="Proteomes" id="UP000306552">
    <property type="component" value="Unassembled WGS sequence"/>
</dbReference>
<keyword evidence="10" id="KW-1185">Reference proteome</keyword>
<dbReference type="RefSeq" id="WP_138931998.1">
    <property type="nucleotide sequence ID" value="NZ_SWMU01000003.1"/>
</dbReference>
<keyword evidence="3" id="KW-0227">DNA damage</keyword>
<keyword evidence="7" id="KW-0456">Lyase</keyword>
<dbReference type="AlphaFoldDB" id="A0A4U5TPI1"/>
<evidence type="ECO:0000256" key="5">
    <source>
        <dbReference type="ARBA" id="ARBA00023124"/>
    </source>
</evidence>
<dbReference type="GO" id="GO:0016829">
    <property type="term" value="F:lyase activity"/>
    <property type="evidence" value="ECO:0007669"/>
    <property type="project" value="UniProtKB-KW"/>
</dbReference>
<dbReference type="InterPro" id="IPR003738">
    <property type="entry name" value="SRAP"/>
</dbReference>
<keyword evidence="6" id="KW-0238">DNA-binding</keyword>
<evidence type="ECO:0000256" key="6">
    <source>
        <dbReference type="ARBA" id="ARBA00023125"/>
    </source>
</evidence>
<dbReference type="PANTHER" id="PTHR13604">
    <property type="entry name" value="DC12-RELATED"/>
    <property type="match status" value="1"/>
</dbReference>
<dbReference type="GO" id="GO:0006508">
    <property type="term" value="P:proteolysis"/>
    <property type="evidence" value="ECO:0007669"/>
    <property type="project" value="UniProtKB-KW"/>
</dbReference>
<dbReference type="PANTHER" id="PTHR13604:SF0">
    <property type="entry name" value="ABASIC SITE PROCESSING PROTEIN HMCES"/>
    <property type="match status" value="1"/>
</dbReference>
<dbReference type="Pfam" id="PF02586">
    <property type="entry name" value="SRAP"/>
    <property type="match status" value="1"/>
</dbReference>
<evidence type="ECO:0000256" key="3">
    <source>
        <dbReference type="ARBA" id="ARBA00022763"/>
    </source>
</evidence>
<dbReference type="SUPFAM" id="SSF143081">
    <property type="entry name" value="BB1717-like"/>
    <property type="match status" value="1"/>
</dbReference>
<evidence type="ECO:0000256" key="1">
    <source>
        <dbReference type="ARBA" id="ARBA00008136"/>
    </source>
</evidence>
<gene>
    <name evidence="9" type="ORF">FCN74_07575</name>
</gene>
<dbReference type="GO" id="GO:0003697">
    <property type="term" value="F:single-stranded DNA binding"/>
    <property type="evidence" value="ECO:0007669"/>
    <property type="project" value="InterPro"/>
</dbReference>
<dbReference type="EC" id="3.4.-.-" evidence="8"/>
<dbReference type="EMBL" id="SWMU01000003">
    <property type="protein sequence ID" value="TKS55883.1"/>
    <property type="molecule type" value="Genomic_DNA"/>
</dbReference>
<evidence type="ECO:0000313" key="10">
    <source>
        <dbReference type="Proteomes" id="UP000306552"/>
    </source>
</evidence>
<protein>
    <recommendedName>
        <fullName evidence="8">Abasic site processing protein</fullName>
        <ecNumber evidence="8">3.4.-.-</ecNumber>
    </recommendedName>
</protein>
<dbReference type="GO" id="GO:0106300">
    <property type="term" value="P:protein-DNA covalent cross-linking repair"/>
    <property type="evidence" value="ECO:0007669"/>
    <property type="project" value="InterPro"/>
</dbReference>